<dbReference type="Proteomes" id="UP000199245">
    <property type="component" value="Unassembled WGS sequence"/>
</dbReference>
<organism evidence="1 2">
    <name type="scientific">Bradyrhizobium brasilense</name>
    <dbReference type="NCBI Taxonomy" id="1419277"/>
    <lineage>
        <taxon>Bacteria</taxon>
        <taxon>Pseudomonadati</taxon>
        <taxon>Pseudomonadota</taxon>
        <taxon>Alphaproteobacteria</taxon>
        <taxon>Hyphomicrobiales</taxon>
        <taxon>Nitrobacteraceae</taxon>
        <taxon>Bradyrhizobium</taxon>
    </lineage>
</organism>
<accession>A0A1G7H5F3</accession>
<gene>
    <name evidence="1" type="ORF">SAMN05216337_104052</name>
</gene>
<evidence type="ECO:0000313" key="2">
    <source>
        <dbReference type="Proteomes" id="UP000199245"/>
    </source>
</evidence>
<name>A0A1G7H5F3_9BRAD</name>
<evidence type="ECO:0000313" key="1">
    <source>
        <dbReference type="EMBL" id="SDE95662.1"/>
    </source>
</evidence>
<proteinExistence type="predicted"/>
<dbReference type="AlphaFoldDB" id="A0A1G7H5F3"/>
<protein>
    <submittedName>
        <fullName evidence="1">Uncharacterized protein</fullName>
    </submittedName>
</protein>
<reference evidence="1 2" key="1">
    <citation type="submission" date="2016-10" db="EMBL/GenBank/DDBJ databases">
        <authorList>
            <person name="de Groot N.N."/>
        </authorList>
    </citation>
    <scope>NUCLEOTIDE SEQUENCE [LARGE SCALE GENOMIC DNA]</scope>
    <source>
        <strain evidence="1 2">R5</strain>
    </source>
</reference>
<sequence length="36" mass="3937">MINPNCPICGGLGWVYENHPHLAWTTDRVDASVAQA</sequence>
<dbReference type="EMBL" id="FMZW01000040">
    <property type="protein sequence ID" value="SDE95662.1"/>
    <property type="molecule type" value="Genomic_DNA"/>
</dbReference>